<protein>
    <submittedName>
        <fullName evidence="2">Uncharacterized protein</fullName>
    </submittedName>
</protein>
<dbReference type="AlphaFoldDB" id="A0A0A9E8K4"/>
<evidence type="ECO:0000256" key="1">
    <source>
        <dbReference type="SAM" id="MobiDB-lite"/>
    </source>
</evidence>
<feature type="region of interest" description="Disordered" evidence="1">
    <location>
        <begin position="1"/>
        <end position="23"/>
    </location>
</feature>
<reference evidence="2" key="1">
    <citation type="submission" date="2014-09" db="EMBL/GenBank/DDBJ databases">
        <authorList>
            <person name="Magalhaes I.L.F."/>
            <person name="Oliveira U."/>
            <person name="Santos F.R."/>
            <person name="Vidigal T.H.D.A."/>
            <person name="Brescovit A.D."/>
            <person name="Santos A.J."/>
        </authorList>
    </citation>
    <scope>NUCLEOTIDE SEQUENCE</scope>
    <source>
        <tissue evidence="2">Shoot tissue taken approximately 20 cm above the soil surface</tissue>
    </source>
</reference>
<evidence type="ECO:0000313" key="2">
    <source>
        <dbReference type="EMBL" id="JAD97069.1"/>
    </source>
</evidence>
<reference evidence="2" key="2">
    <citation type="journal article" date="2015" name="Data Brief">
        <title>Shoot transcriptome of the giant reed, Arundo donax.</title>
        <authorList>
            <person name="Barrero R.A."/>
            <person name="Guerrero F.D."/>
            <person name="Moolhuijzen P."/>
            <person name="Goolsby J.A."/>
            <person name="Tidwell J."/>
            <person name="Bellgard S.E."/>
            <person name="Bellgard M.I."/>
        </authorList>
    </citation>
    <scope>NUCLEOTIDE SEQUENCE</scope>
    <source>
        <tissue evidence="2">Shoot tissue taken approximately 20 cm above the soil surface</tissue>
    </source>
</reference>
<accession>A0A0A9E8K4</accession>
<name>A0A0A9E8K4_ARUDO</name>
<organism evidence="2">
    <name type="scientific">Arundo donax</name>
    <name type="common">Giant reed</name>
    <name type="synonym">Donax arundinaceus</name>
    <dbReference type="NCBI Taxonomy" id="35708"/>
    <lineage>
        <taxon>Eukaryota</taxon>
        <taxon>Viridiplantae</taxon>
        <taxon>Streptophyta</taxon>
        <taxon>Embryophyta</taxon>
        <taxon>Tracheophyta</taxon>
        <taxon>Spermatophyta</taxon>
        <taxon>Magnoliopsida</taxon>
        <taxon>Liliopsida</taxon>
        <taxon>Poales</taxon>
        <taxon>Poaceae</taxon>
        <taxon>PACMAD clade</taxon>
        <taxon>Arundinoideae</taxon>
        <taxon>Arundineae</taxon>
        <taxon>Arundo</taxon>
    </lineage>
</organism>
<dbReference type="EMBL" id="GBRH01200826">
    <property type="protein sequence ID" value="JAD97069.1"/>
    <property type="molecule type" value="Transcribed_RNA"/>
</dbReference>
<sequence length="23" mass="2677">MIHSHQQGDWGKGNWLSTEIHSQ</sequence>
<proteinExistence type="predicted"/>